<sequence length="61" mass="6566">MSTADILERCAGDLHSAAFDFREPAPSIAIVERRIAEVERIADAARAAVRGSAPCQASRRL</sequence>
<evidence type="ECO:0000313" key="2">
    <source>
        <dbReference type="Proteomes" id="UP001176468"/>
    </source>
</evidence>
<accession>A0ABT8ZU44</accession>
<protein>
    <submittedName>
        <fullName evidence="1">Uncharacterized protein</fullName>
    </submittedName>
</protein>
<dbReference type="Proteomes" id="UP001176468">
    <property type="component" value="Unassembled WGS sequence"/>
</dbReference>
<dbReference type="EMBL" id="JAUQSZ010000001">
    <property type="protein sequence ID" value="MDO7841092.1"/>
    <property type="molecule type" value="Genomic_DNA"/>
</dbReference>
<proteinExistence type="predicted"/>
<evidence type="ECO:0000313" key="1">
    <source>
        <dbReference type="EMBL" id="MDO7841092.1"/>
    </source>
</evidence>
<comment type="caution">
    <text evidence="1">The sequence shown here is derived from an EMBL/GenBank/DDBJ whole genome shotgun (WGS) entry which is preliminary data.</text>
</comment>
<name>A0ABT8ZU44_9SPHN</name>
<reference evidence="1" key="1">
    <citation type="submission" date="2023-07" db="EMBL/GenBank/DDBJ databases">
        <authorList>
            <person name="Kim M.K."/>
        </authorList>
    </citation>
    <scope>NUCLEOTIDE SEQUENCE</scope>
    <source>
        <strain evidence="1">CA1-15</strain>
    </source>
</reference>
<gene>
    <name evidence="1" type="ORF">Q5H94_02025</name>
</gene>
<keyword evidence="2" id="KW-1185">Reference proteome</keyword>
<organism evidence="1 2">
    <name type="scientific">Sphingomonas immobilis</name>
    <dbReference type="NCBI Taxonomy" id="3063997"/>
    <lineage>
        <taxon>Bacteria</taxon>
        <taxon>Pseudomonadati</taxon>
        <taxon>Pseudomonadota</taxon>
        <taxon>Alphaproteobacteria</taxon>
        <taxon>Sphingomonadales</taxon>
        <taxon>Sphingomonadaceae</taxon>
        <taxon>Sphingomonas</taxon>
    </lineage>
</organism>